<organism evidence="2 3">
    <name type="scientific">Anaerobaca lacustris</name>
    <dbReference type="NCBI Taxonomy" id="3044600"/>
    <lineage>
        <taxon>Bacteria</taxon>
        <taxon>Pseudomonadati</taxon>
        <taxon>Planctomycetota</taxon>
        <taxon>Phycisphaerae</taxon>
        <taxon>Sedimentisphaerales</taxon>
        <taxon>Anaerobacaceae</taxon>
        <taxon>Anaerobaca</taxon>
    </lineage>
</organism>
<dbReference type="InterPro" id="IPR050312">
    <property type="entry name" value="IolE/XylAMocC-like"/>
</dbReference>
<dbReference type="PANTHER" id="PTHR12110">
    <property type="entry name" value="HYDROXYPYRUVATE ISOMERASE"/>
    <property type="match status" value="1"/>
</dbReference>
<dbReference type="InterPro" id="IPR013022">
    <property type="entry name" value="Xyl_isomerase-like_TIM-brl"/>
</dbReference>
<dbReference type="InterPro" id="IPR036237">
    <property type="entry name" value="Xyl_isomerase-like_sf"/>
</dbReference>
<evidence type="ECO:0000259" key="1">
    <source>
        <dbReference type="Pfam" id="PF01261"/>
    </source>
</evidence>
<proteinExistence type="predicted"/>
<dbReference type="Pfam" id="PF01261">
    <property type="entry name" value="AP_endonuc_2"/>
    <property type="match status" value="1"/>
</dbReference>
<reference evidence="2" key="1">
    <citation type="submission" date="2023-05" db="EMBL/GenBank/DDBJ databases">
        <title>Anaerotaeda fermentans gen. nov., sp. nov., a novel anaerobic planctomycete of the new family within the order Sedimentisphaerales isolated from Taman Peninsula, Russia.</title>
        <authorList>
            <person name="Khomyakova M.A."/>
            <person name="Merkel A.Y."/>
            <person name="Slobodkin A.I."/>
        </authorList>
    </citation>
    <scope>NUCLEOTIDE SEQUENCE</scope>
    <source>
        <strain evidence="2">M17dextr</strain>
    </source>
</reference>
<name>A0AAW6TSY2_9BACT</name>
<dbReference type="Proteomes" id="UP001431776">
    <property type="component" value="Unassembled WGS sequence"/>
</dbReference>
<dbReference type="EMBL" id="JASCXX010000004">
    <property type="protein sequence ID" value="MDI6448367.1"/>
    <property type="molecule type" value="Genomic_DNA"/>
</dbReference>
<gene>
    <name evidence="2" type="ORF">QJ522_04875</name>
</gene>
<evidence type="ECO:0000313" key="3">
    <source>
        <dbReference type="Proteomes" id="UP001431776"/>
    </source>
</evidence>
<keyword evidence="3" id="KW-1185">Reference proteome</keyword>
<accession>A0AAW6TSY2</accession>
<dbReference type="RefSeq" id="WP_349243773.1">
    <property type="nucleotide sequence ID" value="NZ_JASCXX010000004.1"/>
</dbReference>
<feature type="domain" description="Xylose isomerase-like TIM barrel" evidence="1">
    <location>
        <begin position="180"/>
        <end position="305"/>
    </location>
</feature>
<evidence type="ECO:0000313" key="2">
    <source>
        <dbReference type="EMBL" id="MDI6448367.1"/>
    </source>
</evidence>
<dbReference type="PROSITE" id="PS51318">
    <property type="entry name" value="TAT"/>
    <property type="match status" value="1"/>
</dbReference>
<dbReference type="InterPro" id="IPR006311">
    <property type="entry name" value="TAT_signal"/>
</dbReference>
<dbReference type="Gene3D" id="3.20.20.150">
    <property type="entry name" value="Divalent-metal-dependent TIM barrel enzymes"/>
    <property type="match status" value="1"/>
</dbReference>
<dbReference type="SUPFAM" id="SSF51658">
    <property type="entry name" value="Xylose isomerase-like"/>
    <property type="match status" value="1"/>
</dbReference>
<keyword evidence="2" id="KW-0413">Isomerase</keyword>
<protein>
    <submittedName>
        <fullName evidence="2">Sugar phosphate isomerase/epimerase</fullName>
    </submittedName>
</protein>
<dbReference type="AlphaFoldDB" id="A0AAW6TSY2"/>
<dbReference type="PANTHER" id="PTHR12110:SF41">
    <property type="entry name" value="INOSOSE DEHYDRATASE"/>
    <property type="match status" value="1"/>
</dbReference>
<dbReference type="GO" id="GO:0016853">
    <property type="term" value="F:isomerase activity"/>
    <property type="evidence" value="ECO:0007669"/>
    <property type="project" value="UniProtKB-KW"/>
</dbReference>
<comment type="caution">
    <text evidence="2">The sequence shown here is derived from an EMBL/GenBank/DDBJ whole genome shotgun (WGS) entry which is preliminary data.</text>
</comment>
<sequence length="324" mass="35541">MKSNERRTISRRGLLGSAAAAAALAMAPGGALRRVGAQATDKPNSKFNGVQIGTITYSFRDLPGTAEDILKYVVQCGISSIELMGGPVEQHAGVPAAMRGGRDMTDEQRKAMQQSREAQLQWRLSAPMEKFRALRKMYNDAGVNIHIVKFGNIGDGNMSDGEIDYYFNVAKALGARGITRELSEEAAKRLGPIADKHKIMIGFHNHTQMTPTTYDGPILSYGKYLGINFDIGHYVAGTNQSPIPIIEKFHDRILSLHLKDRKVNNGPNMPFGQGDTPVALVLQLLKREKWDIPADIELEYRVPPGSNSVAETTKCVQFCKEALA</sequence>